<keyword evidence="4" id="KW-1185">Reference proteome</keyword>
<dbReference type="EMBL" id="JAAGAX010000010">
    <property type="protein sequence ID" value="KAF2300021.1"/>
    <property type="molecule type" value="Genomic_DNA"/>
</dbReference>
<name>A0A6A6LF23_HEVBR</name>
<organism evidence="3 4">
    <name type="scientific">Hevea brasiliensis</name>
    <name type="common">Para rubber tree</name>
    <name type="synonym">Siphonia brasiliensis</name>
    <dbReference type="NCBI Taxonomy" id="3981"/>
    <lineage>
        <taxon>Eukaryota</taxon>
        <taxon>Viridiplantae</taxon>
        <taxon>Streptophyta</taxon>
        <taxon>Embryophyta</taxon>
        <taxon>Tracheophyta</taxon>
        <taxon>Spermatophyta</taxon>
        <taxon>Magnoliopsida</taxon>
        <taxon>eudicotyledons</taxon>
        <taxon>Gunneridae</taxon>
        <taxon>Pentapetalae</taxon>
        <taxon>rosids</taxon>
        <taxon>fabids</taxon>
        <taxon>Malpighiales</taxon>
        <taxon>Euphorbiaceae</taxon>
        <taxon>Crotonoideae</taxon>
        <taxon>Micrandreae</taxon>
        <taxon>Hevea</taxon>
    </lineage>
</organism>
<evidence type="ECO:0008006" key="5">
    <source>
        <dbReference type="Google" id="ProtNLM"/>
    </source>
</evidence>
<feature type="compositionally biased region" description="Polar residues" evidence="1">
    <location>
        <begin position="45"/>
        <end position="55"/>
    </location>
</feature>
<evidence type="ECO:0000256" key="1">
    <source>
        <dbReference type="SAM" id="MobiDB-lite"/>
    </source>
</evidence>
<keyword evidence="2" id="KW-0472">Membrane</keyword>
<reference evidence="3 4" key="1">
    <citation type="journal article" date="2020" name="Mol. Plant">
        <title>The Chromosome-Based Rubber Tree Genome Provides New Insights into Spurge Genome Evolution and Rubber Biosynthesis.</title>
        <authorList>
            <person name="Liu J."/>
            <person name="Shi C."/>
            <person name="Shi C.C."/>
            <person name="Li W."/>
            <person name="Zhang Q.J."/>
            <person name="Zhang Y."/>
            <person name="Li K."/>
            <person name="Lu H.F."/>
            <person name="Shi C."/>
            <person name="Zhu S.T."/>
            <person name="Xiao Z.Y."/>
            <person name="Nan H."/>
            <person name="Yue Y."/>
            <person name="Zhu X.G."/>
            <person name="Wu Y."/>
            <person name="Hong X.N."/>
            <person name="Fan G.Y."/>
            <person name="Tong Y."/>
            <person name="Zhang D."/>
            <person name="Mao C.L."/>
            <person name="Liu Y.L."/>
            <person name="Hao S.J."/>
            <person name="Liu W.Q."/>
            <person name="Lv M.Q."/>
            <person name="Zhang H.B."/>
            <person name="Liu Y."/>
            <person name="Hu-Tang G.R."/>
            <person name="Wang J.P."/>
            <person name="Wang J.H."/>
            <person name="Sun Y.H."/>
            <person name="Ni S.B."/>
            <person name="Chen W.B."/>
            <person name="Zhang X.C."/>
            <person name="Jiao Y.N."/>
            <person name="Eichler E.E."/>
            <person name="Li G.H."/>
            <person name="Liu X."/>
            <person name="Gao L.Z."/>
        </authorList>
    </citation>
    <scope>NUCLEOTIDE SEQUENCE [LARGE SCALE GENOMIC DNA]</scope>
    <source>
        <strain evidence="4">cv. GT1</strain>
        <tissue evidence="3">Leaf</tissue>
    </source>
</reference>
<comment type="caution">
    <text evidence="3">The sequence shown here is derived from an EMBL/GenBank/DDBJ whole genome shotgun (WGS) entry which is preliminary data.</text>
</comment>
<evidence type="ECO:0000313" key="3">
    <source>
        <dbReference type="EMBL" id="KAF2300021.1"/>
    </source>
</evidence>
<dbReference type="AlphaFoldDB" id="A0A6A6LF23"/>
<feature type="compositionally biased region" description="Basic and acidic residues" evidence="1">
    <location>
        <begin position="77"/>
        <end position="88"/>
    </location>
</feature>
<feature type="compositionally biased region" description="Basic and acidic residues" evidence="1">
    <location>
        <begin position="99"/>
        <end position="108"/>
    </location>
</feature>
<protein>
    <recommendedName>
        <fullName evidence="5">SHSP domain-containing protein</fullName>
    </recommendedName>
</protein>
<gene>
    <name evidence="3" type="ORF">GH714_006809</name>
</gene>
<sequence length="182" mass="19643">MAHLNHVDEDFEPTTEWAKDAAFDTLFVYLPGGILKIKHPKINKQATTPQENASAAGTPELQKSGRDQAAQQVPSKIKIDKETSRNNVDENAASQNIPDEEKGLRDASGKNSSSETVANNVSGKTLEDKKSEGLIEAGKMTSTSDTETEMKKPKKSTKLVVAAGFLVLAIGLYVKSALKSEE</sequence>
<dbReference type="Proteomes" id="UP000467840">
    <property type="component" value="Chromosome 4"/>
</dbReference>
<feature type="compositionally biased region" description="Polar residues" evidence="1">
    <location>
        <begin position="109"/>
        <end position="123"/>
    </location>
</feature>
<keyword evidence="2" id="KW-0812">Transmembrane</keyword>
<proteinExistence type="predicted"/>
<evidence type="ECO:0000256" key="2">
    <source>
        <dbReference type="SAM" id="Phobius"/>
    </source>
</evidence>
<keyword evidence="2" id="KW-1133">Transmembrane helix</keyword>
<feature type="region of interest" description="Disordered" evidence="1">
    <location>
        <begin position="45"/>
        <end position="155"/>
    </location>
</feature>
<accession>A0A6A6LF23</accession>
<evidence type="ECO:0000313" key="4">
    <source>
        <dbReference type="Proteomes" id="UP000467840"/>
    </source>
</evidence>
<feature type="transmembrane region" description="Helical" evidence="2">
    <location>
        <begin position="159"/>
        <end position="178"/>
    </location>
</feature>